<evidence type="ECO:0000256" key="3">
    <source>
        <dbReference type="ARBA" id="ARBA00023163"/>
    </source>
</evidence>
<dbReference type="OrthoDB" id="9807558at2"/>
<dbReference type="InterPro" id="IPR036388">
    <property type="entry name" value="WH-like_DNA-bd_sf"/>
</dbReference>
<dbReference type="InterPro" id="IPR036390">
    <property type="entry name" value="WH_DNA-bd_sf"/>
</dbReference>
<dbReference type="SMART" id="SM00346">
    <property type="entry name" value="HTH_ICLR"/>
    <property type="match status" value="1"/>
</dbReference>
<dbReference type="InterPro" id="IPR029016">
    <property type="entry name" value="GAF-like_dom_sf"/>
</dbReference>
<dbReference type="Gene3D" id="3.30.450.40">
    <property type="match status" value="1"/>
</dbReference>
<dbReference type="GO" id="GO:0045892">
    <property type="term" value="P:negative regulation of DNA-templated transcription"/>
    <property type="evidence" value="ECO:0007669"/>
    <property type="project" value="TreeGrafter"/>
</dbReference>
<evidence type="ECO:0000256" key="2">
    <source>
        <dbReference type="ARBA" id="ARBA00023125"/>
    </source>
</evidence>
<keyword evidence="1" id="KW-0805">Transcription regulation</keyword>
<evidence type="ECO:0000259" key="4">
    <source>
        <dbReference type="PROSITE" id="PS51078"/>
    </source>
</evidence>
<dbReference type="InterPro" id="IPR005471">
    <property type="entry name" value="Tscrpt_reg_IclR_N"/>
</dbReference>
<sequence>MSDHNETSFRGVEQWSWSSCREERGPVAQSESNKPVAAVLNTFRVLEEVARRQPIGVSELARATEMPKSSVQRCLMTLQHVGWLRMVDPERARWGVTTKPLGIGLRAAGEEGLREAAQPFLEELRDVTEETIHLTVCDGGSLIIIARRDSPQPVRTFVEIGTRAPIHATASGLAMMAHMGDDELDRVLGTDLQKYTRSTLVDRSGVLAEVERTRKRGYAVNDASMWRPDVSAIAAAVTTSSGRPIAAVAISIPSSRFDRKRFRFYGDHALETAAKISEAIQKL</sequence>
<protein>
    <submittedName>
        <fullName evidence="5">IclR family transcriptional regulator</fullName>
    </submittedName>
</protein>
<dbReference type="PANTHER" id="PTHR30136">
    <property type="entry name" value="HELIX-TURN-HELIX TRANSCRIPTIONAL REGULATOR, ICLR FAMILY"/>
    <property type="match status" value="1"/>
</dbReference>
<accession>A0A419I2B1</accession>
<dbReference type="AlphaFoldDB" id="A0A419I2B1"/>
<name>A0A419I2B1_9PSEU</name>
<feature type="domain" description="IclR-ED" evidence="4">
    <location>
        <begin position="99"/>
        <end position="282"/>
    </location>
</feature>
<dbReference type="InterPro" id="IPR050707">
    <property type="entry name" value="HTH_MetabolicPath_Reg"/>
</dbReference>
<keyword evidence="6" id="KW-1185">Reference proteome</keyword>
<dbReference type="Proteomes" id="UP000285112">
    <property type="component" value="Unassembled WGS sequence"/>
</dbReference>
<dbReference type="Pfam" id="PF01614">
    <property type="entry name" value="IclR_C"/>
    <property type="match status" value="1"/>
</dbReference>
<dbReference type="InterPro" id="IPR014757">
    <property type="entry name" value="Tscrpt_reg_IclR_C"/>
</dbReference>
<dbReference type="PROSITE" id="PS51078">
    <property type="entry name" value="ICLR_ED"/>
    <property type="match status" value="1"/>
</dbReference>
<organism evidence="5 6">
    <name type="scientific">Amycolatopsis panacis</name>
    <dbReference type="NCBI Taxonomy" id="2340917"/>
    <lineage>
        <taxon>Bacteria</taxon>
        <taxon>Bacillati</taxon>
        <taxon>Actinomycetota</taxon>
        <taxon>Actinomycetes</taxon>
        <taxon>Pseudonocardiales</taxon>
        <taxon>Pseudonocardiaceae</taxon>
        <taxon>Amycolatopsis</taxon>
    </lineage>
</organism>
<proteinExistence type="predicted"/>
<evidence type="ECO:0000313" key="6">
    <source>
        <dbReference type="Proteomes" id="UP000285112"/>
    </source>
</evidence>
<dbReference type="SUPFAM" id="SSF46785">
    <property type="entry name" value="Winged helix' DNA-binding domain"/>
    <property type="match status" value="1"/>
</dbReference>
<reference evidence="5 6" key="1">
    <citation type="submission" date="2018-09" db="EMBL/GenBank/DDBJ databases">
        <title>YIM PH 21725 draft genome.</title>
        <authorList>
            <person name="Miao C."/>
        </authorList>
    </citation>
    <scope>NUCLEOTIDE SEQUENCE [LARGE SCALE GENOMIC DNA]</scope>
    <source>
        <strain evidence="6">YIM PH21725</strain>
    </source>
</reference>
<keyword evidence="2" id="KW-0238">DNA-binding</keyword>
<evidence type="ECO:0000313" key="5">
    <source>
        <dbReference type="EMBL" id="RJQ83997.1"/>
    </source>
</evidence>
<comment type="caution">
    <text evidence="5">The sequence shown here is derived from an EMBL/GenBank/DDBJ whole genome shotgun (WGS) entry which is preliminary data.</text>
</comment>
<dbReference type="SUPFAM" id="SSF55781">
    <property type="entry name" value="GAF domain-like"/>
    <property type="match status" value="1"/>
</dbReference>
<keyword evidence="3" id="KW-0804">Transcription</keyword>
<dbReference type="GO" id="GO:0003677">
    <property type="term" value="F:DNA binding"/>
    <property type="evidence" value="ECO:0007669"/>
    <property type="project" value="UniProtKB-KW"/>
</dbReference>
<dbReference type="Pfam" id="PF09339">
    <property type="entry name" value="HTH_IclR"/>
    <property type="match status" value="1"/>
</dbReference>
<dbReference type="Gene3D" id="1.10.10.10">
    <property type="entry name" value="Winged helix-like DNA-binding domain superfamily/Winged helix DNA-binding domain"/>
    <property type="match status" value="1"/>
</dbReference>
<dbReference type="PANTHER" id="PTHR30136:SF35">
    <property type="entry name" value="HTH-TYPE TRANSCRIPTIONAL REGULATOR RV1719"/>
    <property type="match status" value="1"/>
</dbReference>
<dbReference type="GO" id="GO:0003700">
    <property type="term" value="F:DNA-binding transcription factor activity"/>
    <property type="evidence" value="ECO:0007669"/>
    <property type="project" value="TreeGrafter"/>
</dbReference>
<evidence type="ECO:0000256" key="1">
    <source>
        <dbReference type="ARBA" id="ARBA00023015"/>
    </source>
</evidence>
<gene>
    <name evidence="5" type="ORF">D5S19_18575</name>
</gene>
<dbReference type="EMBL" id="QZFV01000090">
    <property type="protein sequence ID" value="RJQ83997.1"/>
    <property type="molecule type" value="Genomic_DNA"/>
</dbReference>